<accession>A0ABN9TW68</accession>
<evidence type="ECO:0000313" key="3">
    <source>
        <dbReference type="Proteomes" id="UP001189429"/>
    </source>
</evidence>
<gene>
    <name evidence="2" type="ORF">PCOR1329_LOCUS42922</name>
</gene>
<reference evidence="2" key="1">
    <citation type="submission" date="2023-10" db="EMBL/GenBank/DDBJ databases">
        <authorList>
            <person name="Chen Y."/>
            <person name="Shah S."/>
            <person name="Dougan E. K."/>
            <person name="Thang M."/>
            <person name="Chan C."/>
        </authorList>
    </citation>
    <scope>NUCLEOTIDE SEQUENCE [LARGE SCALE GENOMIC DNA]</scope>
</reference>
<organism evidence="2 3">
    <name type="scientific">Prorocentrum cordatum</name>
    <dbReference type="NCBI Taxonomy" id="2364126"/>
    <lineage>
        <taxon>Eukaryota</taxon>
        <taxon>Sar</taxon>
        <taxon>Alveolata</taxon>
        <taxon>Dinophyceae</taxon>
        <taxon>Prorocentrales</taxon>
        <taxon>Prorocentraceae</taxon>
        <taxon>Prorocentrum</taxon>
    </lineage>
</organism>
<feature type="region of interest" description="Disordered" evidence="1">
    <location>
        <begin position="43"/>
        <end position="73"/>
    </location>
</feature>
<dbReference type="Proteomes" id="UP001189429">
    <property type="component" value="Unassembled WGS sequence"/>
</dbReference>
<feature type="compositionally biased region" description="Low complexity" evidence="1">
    <location>
        <begin position="57"/>
        <end position="73"/>
    </location>
</feature>
<evidence type="ECO:0000256" key="1">
    <source>
        <dbReference type="SAM" id="MobiDB-lite"/>
    </source>
</evidence>
<feature type="region of interest" description="Disordered" evidence="1">
    <location>
        <begin position="327"/>
        <end position="351"/>
    </location>
</feature>
<evidence type="ECO:0000313" key="2">
    <source>
        <dbReference type="EMBL" id="CAK0850515.1"/>
    </source>
</evidence>
<name>A0ABN9TW68_9DINO</name>
<sequence length="1262" mass="137478">MAAHGAVMVKEEHRELVEGAAERDFEMLDIEAVFAGRASMPMQEHQVPTKDEGCARAGAPDASAQQGDGADQAAVGEKLEDVPGEAEREAVDGMSSKMNEMLILMMKHTDVAVPMQHVTVAVPVGSDDVAQPPISDGAESELCIDGLPINDVSLASVLPSGNLFTCINRMRTTINDYAAKLAAPDWHRAFKLGTVQALLRRLQRHGPNILGKQNYDFQVGYKQLEARTIAIIELYKSIKSWLEAQDESLLLKTLPHFSALLGYLDVIGKTFSQELCIVLGYALFQGVSKKAGKVHQALKVMNPEVFTLAANIAEKVIQPDAAVADGAGTAAAEEQVEPEETGPAPSDSKKKKAKLCAADLSTRVVTDASTMHHMSTMVSEAFRSWAFPLNVDLLKDEELTKQLVNDTTSIAVIWSEKCSRYDDDSVFSELLKAIAIVTQCSLHQESGRPDAQLVRKARRIILETIRQAWGNNPAAELARIMVSYVVPKLVMEVSRLHVAQNVEDDAATATMRHSVDHFEHMFSDAFDNISLWRDKLVASSEGKLTLVTASIEQLGLLFTGLTGPFQRWSTAAVHQNVSMVIESLQNSEEILKIGKYLMVHVFFHVCGKDIIDMGVHLSDMLQNAEQIRQGEGDDDLPEKLNEQNVRLSTLILEMTTKIHDYQKGLSACAGLIKDMHNRWFTIAMDVLRRAGSLAKDALGEVNRVPFESDLDHSLDQLENCAEYITKVAEVAMAIASKETPANFESNVIDLAKLTSRWPTEPIKWFAESSATDPVVLSQLSEKMQIFTDTIGDAGCQSSACNADGSDIYNRATCDLVGQSIENIKVVLDFGVGDVHKEVVENARGSAVFQMLIREVKDTADLELGINFEDGDAKDLQKIACCPHHNAMRNLRQFVVASSLAHIKTDWCVNLNCESDKQMPVDDAVVYFDIANKTNDIASVMASLQRSLYSNVGGSDAVSLDTEGCNKAVYMQAILSNMIVQLDGVINSHGALKLEANGWQLPFGVQTLRSWLVLVGIFARKCRNYIIQMMCEHVNTLADVVKTTIPSYGAAFKNAVMDVKMACSFFDNKLGPVIKACNDLHGGLARLSVSAELMLLTPAVSENELTSQTVAVGVEMLAWGGKATQASVLIRGSFLIAENSNKPQGSALAREFLEKNRNQRTSCIPECFWRELEAMKDASTEEVGRAMNQDDSKTGSASGGGTPKPKQKDTLSQVGSCSKLPAMKAEGAETSATAPSEPVPPPTGTARAKSAGGGGLRRTKRKD</sequence>
<keyword evidence="3" id="KW-1185">Reference proteome</keyword>
<protein>
    <submittedName>
        <fullName evidence="2">Uncharacterized protein</fullName>
    </submittedName>
</protein>
<comment type="caution">
    <text evidence="2">The sequence shown here is derived from an EMBL/GenBank/DDBJ whole genome shotgun (WGS) entry which is preliminary data.</text>
</comment>
<feature type="region of interest" description="Disordered" evidence="1">
    <location>
        <begin position="1178"/>
        <end position="1262"/>
    </location>
</feature>
<dbReference type="EMBL" id="CAUYUJ010015160">
    <property type="protein sequence ID" value="CAK0850515.1"/>
    <property type="molecule type" value="Genomic_DNA"/>
</dbReference>
<feature type="compositionally biased region" description="Basic and acidic residues" evidence="1">
    <location>
        <begin position="1178"/>
        <end position="1192"/>
    </location>
</feature>
<proteinExistence type="predicted"/>